<evidence type="ECO:0000256" key="2">
    <source>
        <dbReference type="ARBA" id="ARBA00010794"/>
    </source>
</evidence>
<evidence type="ECO:0000256" key="10">
    <source>
        <dbReference type="SAM" id="Phobius"/>
    </source>
</evidence>
<evidence type="ECO:0000256" key="4">
    <source>
        <dbReference type="ARBA" id="ARBA00022679"/>
    </source>
</evidence>
<dbReference type="AlphaFoldDB" id="A0A8S1GZ96"/>
<comment type="similarity">
    <text evidence="2">Belongs to the polyprenol kinase family.</text>
</comment>
<feature type="transmembrane region" description="Helical" evidence="10">
    <location>
        <begin position="88"/>
        <end position="107"/>
    </location>
</feature>
<evidence type="ECO:0000313" key="12">
    <source>
        <dbReference type="Proteomes" id="UP000835052"/>
    </source>
</evidence>
<comment type="caution">
    <text evidence="11">The sequence shown here is derived from an EMBL/GenBank/DDBJ whole genome shotgun (WGS) entry which is preliminary data.</text>
</comment>
<dbReference type="Proteomes" id="UP000835052">
    <property type="component" value="Unassembled WGS sequence"/>
</dbReference>
<proteinExistence type="inferred from homology"/>
<gene>
    <name evidence="11" type="ORF">CAUJ_LOCUS4153</name>
</gene>
<name>A0A8S1GZ96_9PELO</name>
<dbReference type="GO" id="GO:0004168">
    <property type="term" value="F:dolichol kinase activity"/>
    <property type="evidence" value="ECO:0007669"/>
    <property type="project" value="UniProtKB-EC"/>
</dbReference>
<feature type="transmembrane region" description="Helical" evidence="10">
    <location>
        <begin position="252"/>
        <end position="281"/>
    </location>
</feature>
<keyword evidence="9 10" id="KW-0472">Membrane</keyword>
<evidence type="ECO:0000256" key="5">
    <source>
        <dbReference type="ARBA" id="ARBA00022692"/>
    </source>
</evidence>
<feature type="transmembrane region" description="Helical" evidence="10">
    <location>
        <begin position="12"/>
        <end position="29"/>
    </location>
</feature>
<evidence type="ECO:0000256" key="8">
    <source>
        <dbReference type="ARBA" id="ARBA00022989"/>
    </source>
</evidence>
<keyword evidence="4" id="KW-0808">Transferase</keyword>
<protein>
    <recommendedName>
        <fullName evidence="3">dolichol kinase</fullName>
        <ecNumber evidence="3">2.7.1.108</ecNumber>
    </recommendedName>
</protein>
<dbReference type="EMBL" id="CAJGYM010000008">
    <property type="protein sequence ID" value="CAD6188234.1"/>
    <property type="molecule type" value="Genomic_DNA"/>
</dbReference>
<dbReference type="GO" id="GO:0043048">
    <property type="term" value="P:dolichyl monophosphate biosynthetic process"/>
    <property type="evidence" value="ECO:0007669"/>
    <property type="project" value="TreeGrafter"/>
</dbReference>
<evidence type="ECO:0000256" key="1">
    <source>
        <dbReference type="ARBA" id="ARBA00004477"/>
    </source>
</evidence>
<evidence type="ECO:0000256" key="9">
    <source>
        <dbReference type="ARBA" id="ARBA00023136"/>
    </source>
</evidence>
<feature type="transmembrane region" description="Helical" evidence="10">
    <location>
        <begin position="181"/>
        <end position="200"/>
    </location>
</feature>
<dbReference type="OrthoDB" id="377083at2759"/>
<dbReference type="PANTHER" id="PTHR13205">
    <property type="entry name" value="TRANSMEMBRANE PROTEIN 15-RELATED"/>
    <property type="match status" value="1"/>
</dbReference>
<feature type="transmembrane region" description="Helical" evidence="10">
    <location>
        <begin position="119"/>
        <end position="136"/>
    </location>
</feature>
<accession>A0A8S1GZ96</accession>
<reference evidence="11" key="1">
    <citation type="submission" date="2020-10" db="EMBL/GenBank/DDBJ databases">
        <authorList>
            <person name="Kikuchi T."/>
        </authorList>
    </citation>
    <scope>NUCLEOTIDE SEQUENCE</scope>
    <source>
        <strain evidence="11">NKZ352</strain>
    </source>
</reference>
<evidence type="ECO:0000256" key="6">
    <source>
        <dbReference type="ARBA" id="ARBA00022777"/>
    </source>
</evidence>
<evidence type="ECO:0000256" key="3">
    <source>
        <dbReference type="ARBA" id="ARBA00012132"/>
    </source>
</evidence>
<organism evidence="11 12">
    <name type="scientific">Caenorhabditis auriculariae</name>
    <dbReference type="NCBI Taxonomy" id="2777116"/>
    <lineage>
        <taxon>Eukaryota</taxon>
        <taxon>Metazoa</taxon>
        <taxon>Ecdysozoa</taxon>
        <taxon>Nematoda</taxon>
        <taxon>Chromadorea</taxon>
        <taxon>Rhabditida</taxon>
        <taxon>Rhabditina</taxon>
        <taxon>Rhabditomorpha</taxon>
        <taxon>Rhabditoidea</taxon>
        <taxon>Rhabditidae</taxon>
        <taxon>Peloderinae</taxon>
        <taxon>Caenorhabditis</taxon>
    </lineage>
</organism>
<comment type="subcellular location">
    <subcellularLocation>
        <location evidence="1">Endoplasmic reticulum membrane</location>
        <topology evidence="1">Multi-pass membrane protein</topology>
    </subcellularLocation>
</comment>
<dbReference type="InterPro" id="IPR032974">
    <property type="entry name" value="Polypren_kinase"/>
</dbReference>
<dbReference type="PANTHER" id="PTHR13205:SF15">
    <property type="entry name" value="DOLICHOL KINASE"/>
    <property type="match status" value="1"/>
</dbReference>
<keyword evidence="8 10" id="KW-1133">Transmembrane helix</keyword>
<keyword evidence="7" id="KW-0256">Endoplasmic reticulum</keyword>
<evidence type="ECO:0000256" key="7">
    <source>
        <dbReference type="ARBA" id="ARBA00022824"/>
    </source>
</evidence>
<keyword evidence="6" id="KW-0418">Kinase</keyword>
<feature type="transmembrane region" description="Helical" evidence="10">
    <location>
        <begin position="212"/>
        <end position="232"/>
    </location>
</feature>
<feature type="transmembrane region" description="Helical" evidence="10">
    <location>
        <begin position="36"/>
        <end position="58"/>
    </location>
</feature>
<keyword evidence="5 10" id="KW-0812">Transmembrane</keyword>
<keyword evidence="12" id="KW-1185">Reference proteome</keyword>
<evidence type="ECO:0000313" key="11">
    <source>
        <dbReference type="EMBL" id="CAD6188234.1"/>
    </source>
</evidence>
<dbReference type="EC" id="2.7.1.108" evidence="3"/>
<sequence>MNDGDVSQKCLVQVAATSTALFVVGAAAARRVAGDAALLGVLVNGLLATVVMGAAVVFARLVEIPLGDVPLLLVGLVVDRFSQSRMTLLLFWAANVVASLLFCASVHSAPAITTVHRKFFHLTASLVFISGLFVDAQFLWLSGSLSLCIFIIVEVLRFHNIPPWGEFLNETLLVFRDHQDSVVLLTPLLLLAGMLLPLMLSRNLAPAHLEHLAGVATVGVGDSAAAIVGYTWGTKNWPKSRKTMEGSAAMFLSVTIFLLGAKAFVSSAASTTTCILVAFIITAMEATLQKFHSYCLG</sequence>
<dbReference type="GO" id="GO:0005789">
    <property type="term" value="C:endoplasmic reticulum membrane"/>
    <property type="evidence" value="ECO:0007669"/>
    <property type="project" value="UniProtKB-SubCell"/>
</dbReference>